<accession>A0A9P6AYR6</accession>
<evidence type="ECO:0000259" key="1">
    <source>
        <dbReference type="PROSITE" id="PS50181"/>
    </source>
</evidence>
<gene>
    <name evidence="2" type="ORF">BS47DRAFT_1344467</name>
</gene>
<dbReference type="PROSITE" id="PS50181">
    <property type="entry name" value="FBOX"/>
    <property type="match status" value="1"/>
</dbReference>
<keyword evidence="3" id="KW-1185">Reference proteome</keyword>
<reference evidence="2" key="1">
    <citation type="journal article" date="2020" name="Nat. Commun.">
        <title>Large-scale genome sequencing of mycorrhizal fungi provides insights into the early evolution of symbiotic traits.</title>
        <authorList>
            <person name="Miyauchi S."/>
            <person name="Kiss E."/>
            <person name="Kuo A."/>
            <person name="Drula E."/>
            <person name="Kohler A."/>
            <person name="Sanchez-Garcia M."/>
            <person name="Morin E."/>
            <person name="Andreopoulos B."/>
            <person name="Barry K.W."/>
            <person name="Bonito G."/>
            <person name="Buee M."/>
            <person name="Carver A."/>
            <person name="Chen C."/>
            <person name="Cichocki N."/>
            <person name="Clum A."/>
            <person name="Culley D."/>
            <person name="Crous P.W."/>
            <person name="Fauchery L."/>
            <person name="Girlanda M."/>
            <person name="Hayes R.D."/>
            <person name="Keri Z."/>
            <person name="LaButti K."/>
            <person name="Lipzen A."/>
            <person name="Lombard V."/>
            <person name="Magnuson J."/>
            <person name="Maillard F."/>
            <person name="Murat C."/>
            <person name="Nolan M."/>
            <person name="Ohm R.A."/>
            <person name="Pangilinan J."/>
            <person name="Pereira M.F."/>
            <person name="Perotto S."/>
            <person name="Peter M."/>
            <person name="Pfister S."/>
            <person name="Riley R."/>
            <person name="Sitrit Y."/>
            <person name="Stielow J.B."/>
            <person name="Szollosi G."/>
            <person name="Zifcakova L."/>
            <person name="Stursova M."/>
            <person name="Spatafora J.W."/>
            <person name="Tedersoo L."/>
            <person name="Vaario L.M."/>
            <person name="Yamada A."/>
            <person name="Yan M."/>
            <person name="Wang P."/>
            <person name="Xu J."/>
            <person name="Bruns T."/>
            <person name="Baldrian P."/>
            <person name="Vilgalys R."/>
            <person name="Dunand C."/>
            <person name="Henrissat B."/>
            <person name="Grigoriev I.V."/>
            <person name="Hibbett D."/>
            <person name="Nagy L.G."/>
            <person name="Martin F.M."/>
        </authorList>
    </citation>
    <scope>NUCLEOTIDE SEQUENCE</scope>
    <source>
        <strain evidence="2">UP504</strain>
    </source>
</reference>
<dbReference type="OrthoDB" id="2322499at2759"/>
<comment type="caution">
    <text evidence="2">The sequence shown here is derived from an EMBL/GenBank/DDBJ whole genome shotgun (WGS) entry which is preliminary data.</text>
</comment>
<proteinExistence type="predicted"/>
<protein>
    <recommendedName>
        <fullName evidence="1">F-box domain-containing protein</fullName>
    </recommendedName>
</protein>
<dbReference type="InterPro" id="IPR001810">
    <property type="entry name" value="F-box_dom"/>
</dbReference>
<sequence>MPLDIFVEIVGHLEPLDLLHLARSNKFLRALLMNKANKILWKSARATIEDLPDCPPDLSEPAYASLVFESICTVCGSTRASKIDWSTRVRACKKHVPDATIPPNLMFLMLDRNQDEYVVVKSLVPSNLAMTYFRRTEALAIIAEYKAVKSKGDPAALEKYIEERKAQIQVISQHAVAIERWKLNRGVERSQKNKEMIAQRRNSIFQKLQELGWDEKDLHSEGRAVELEWNRMLEQPAALTNMIWNRIRPRLEAILQVRKEKRLVQEKQARKNLRRREVDNLMTTMASDSAARGENGKFSRYHWVFAFPALEDLYDLPSVKPFIEADETSVTIDAWTEKEQDIKHDVKIHQMKVRRLLVRKLLDTNSSTQAAQGSQHGEPYDLGTLANFDLQRLEAEDEANKEALAHPAAIFLTPSFRSVGYGQVERQAPVLRTYPAILTNVLGQAATASECLVSITVSATLRDTSKALASLLGEEEISEIIRNAPLNQDLFRCDACLAGMSSPMSWSQLVGHYLDEKQWFEIAHTKQIELQSLVAAGSTLPSSPSAPVGVVDDHTPMRASIISPEERERMLDAKAHADQLDDSDPWWTCKHCSNRSVHDTNPSRKRTKKREVLLHVRAKHGIAEDEAENHISEIRPPGLGWFGFYNDLYDPYDHFDPHDPFDPYDSYDPYEDEFGYDYDSFDDHDEGLYGQGHPYAQSEAEDSDGSLLPTGPSIPFDFVAMLAGGLPY</sequence>
<feature type="domain" description="F-box" evidence="1">
    <location>
        <begin position="1"/>
        <end position="44"/>
    </location>
</feature>
<evidence type="ECO:0000313" key="2">
    <source>
        <dbReference type="EMBL" id="KAF9513241.1"/>
    </source>
</evidence>
<dbReference type="AlphaFoldDB" id="A0A9P6AYR6"/>
<name>A0A9P6AYR6_9AGAM</name>
<organism evidence="2 3">
    <name type="scientific">Hydnum rufescens UP504</name>
    <dbReference type="NCBI Taxonomy" id="1448309"/>
    <lineage>
        <taxon>Eukaryota</taxon>
        <taxon>Fungi</taxon>
        <taxon>Dikarya</taxon>
        <taxon>Basidiomycota</taxon>
        <taxon>Agaricomycotina</taxon>
        <taxon>Agaricomycetes</taxon>
        <taxon>Cantharellales</taxon>
        <taxon>Hydnaceae</taxon>
        <taxon>Hydnum</taxon>
    </lineage>
</organism>
<dbReference type="Proteomes" id="UP000886523">
    <property type="component" value="Unassembled WGS sequence"/>
</dbReference>
<dbReference type="EMBL" id="MU128975">
    <property type="protein sequence ID" value="KAF9513241.1"/>
    <property type="molecule type" value="Genomic_DNA"/>
</dbReference>
<evidence type="ECO:0000313" key="3">
    <source>
        <dbReference type="Proteomes" id="UP000886523"/>
    </source>
</evidence>